<evidence type="ECO:0000313" key="5">
    <source>
        <dbReference type="WBParaSite" id="SMUV_0000732201-mRNA-1"/>
    </source>
</evidence>
<dbReference type="GO" id="GO:0008093">
    <property type="term" value="F:cytoskeletal anchor activity"/>
    <property type="evidence" value="ECO:0007669"/>
    <property type="project" value="InterPro"/>
</dbReference>
<comment type="similarity">
    <text evidence="1">Belongs to the BicD family.</text>
</comment>
<evidence type="ECO:0000313" key="4">
    <source>
        <dbReference type="Proteomes" id="UP000046393"/>
    </source>
</evidence>
<dbReference type="GO" id="GO:0072393">
    <property type="term" value="P:microtubule anchoring at microtubule organizing center"/>
    <property type="evidence" value="ECO:0007669"/>
    <property type="project" value="TreeGrafter"/>
</dbReference>
<organism evidence="4 5">
    <name type="scientific">Syphacia muris</name>
    <dbReference type="NCBI Taxonomy" id="451379"/>
    <lineage>
        <taxon>Eukaryota</taxon>
        <taxon>Metazoa</taxon>
        <taxon>Ecdysozoa</taxon>
        <taxon>Nematoda</taxon>
        <taxon>Chromadorea</taxon>
        <taxon>Rhabditida</taxon>
        <taxon>Spirurina</taxon>
        <taxon>Oxyuridomorpha</taxon>
        <taxon>Oxyuroidea</taxon>
        <taxon>Oxyuridae</taxon>
        <taxon>Syphacia</taxon>
    </lineage>
</organism>
<dbReference type="GO" id="GO:0070507">
    <property type="term" value="P:regulation of microtubule cytoskeleton organization"/>
    <property type="evidence" value="ECO:0007669"/>
    <property type="project" value="TreeGrafter"/>
</dbReference>
<dbReference type="AlphaFoldDB" id="A0A0N5ARH3"/>
<accession>A0A0N5ARH3</accession>
<dbReference type="PANTHER" id="PTHR31233:SF6">
    <property type="entry name" value="PROTEIN BICAUDAL D"/>
    <property type="match status" value="1"/>
</dbReference>
<dbReference type="GO" id="GO:0034452">
    <property type="term" value="F:dynactin binding"/>
    <property type="evidence" value="ECO:0007669"/>
    <property type="project" value="TreeGrafter"/>
</dbReference>
<dbReference type="Pfam" id="PF09730">
    <property type="entry name" value="BicD"/>
    <property type="match status" value="1"/>
</dbReference>
<protein>
    <submittedName>
        <fullName evidence="5">Protein bicaudal D</fullName>
    </submittedName>
</protein>
<reference evidence="5" key="1">
    <citation type="submission" date="2017-02" db="UniProtKB">
        <authorList>
            <consortium name="WormBaseParasite"/>
        </authorList>
    </citation>
    <scope>IDENTIFICATION</scope>
</reference>
<feature type="coiled-coil region" evidence="3">
    <location>
        <begin position="304"/>
        <end position="331"/>
    </location>
</feature>
<proteinExistence type="inferred from homology"/>
<name>A0A0N5ARH3_9BILA</name>
<dbReference type="GO" id="GO:0070840">
    <property type="term" value="F:dynein complex binding"/>
    <property type="evidence" value="ECO:0007669"/>
    <property type="project" value="InterPro"/>
</dbReference>
<sequence>MEIDELRDKIARLSTALEEATAERTQAAQYGLQVMDEKQQLEAKFLQLQARYDAARAEIDETKKALAQFQSQQKSVTISDIDHEETLLEETATREQTHLAKIAQLENELRNAQKECKMNRSDMEKLQTLYASNSEMVKDLVTQKRNMREELKDLKAREQRLLNDYAELEEENIGLQKQASNLRSAQVEFEAMKMEVKRLLDENDQLLADGKEANQLTLVTKKQLEDALLNIQLERDQKLAYKKELDQMRNAEHLQQLNSMLFGFQSSGDEDSQALKKLESSFIADENGFGKVPSKGADLFSEINGDMEEKVSKLETKNDELSSKLKNALRDIAFIAPLLKKLEVTTNAEIDHNQLKQLCELALTKVDELSLNAAKAENGEKSFDSLKSDLRTSVMTAGAYHARIAAAQV</sequence>
<dbReference type="InterPro" id="IPR018477">
    <property type="entry name" value="BICD"/>
</dbReference>
<dbReference type="STRING" id="451379.A0A0N5ARH3"/>
<keyword evidence="2 3" id="KW-0175">Coiled coil</keyword>
<evidence type="ECO:0000256" key="3">
    <source>
        <dbReference type="SAM" id="Coils"/>
    </source>
</evidence>
<evidence type="ECO:0000256" key="1">
    <source>
        <dbReference type="ARBA" id="ARBA00010061"/>
    </source>
</evidence>
<feature type="coiled-coil region" evidence="3">
    <location>
        <begin position="3"/>
        <end position="251"/>
    </location>
</feature>
<dbReference type="PANTHER" id="PTHR31233">
    <property type="entry name" value="BICAUDAL D FAMILY MEMBER"/>
    <property type="match status" value="1"/>
</dbReference>
<dbReference type="GO" id="GO:0005794">
    <property type="term" value="C:Golgi apparatus"/>
    <property type="evidence" value="ECO:0007669"/>
    <property type="project" value="TreeGrafter"/>
</dbReference>
<dbReference type="WBParaSite" id="SMUV_0000732201-mRNA-1">
    <property type="protein sequence ID" value="SMUV_0000732201-mRNA-1"/>
    <property type="gene ID" value="SMUV_0000732201"/>
</dbReference>
<evidence type="ECO:0000256" key="2">
    <source>
        <dbReference type="ARBA" id="ARBA00023054"/>
    </source>
</evidence>
<dbReference type="Proteomes" id="UP000046393">
    <property type="component" value="Unplaced"/>
</dbReference>
<dbReference type="GO" id="GO:0005829">
    <property type="term" value="C:cytosol"/>
    <property type="evidence" value="ECO:0007669"/>
    <property type="project" value="TreeGrafter"/>
</dbReference>
<keyword evidence="4" id="KW-1185">Reference proteome</keyword>